<proteinExistence type="predicted"/>
<reference evidence="2" key="1">
    <citation type="submission" date="2021-04" db="EMBL/GenBank/DDBJ databases">
        <title>The genome sequence of Ideonella sp. 4Y11.</title>
        <authorList>
            <person name="Liu Y."/>
        </authorList>
    </citation>
    <scope>NUCLEOTIDE SEQUENCE</scope>
    <source>
        <strain evidence="2">4Y11</strain>
    </source>
</reference>
<evidence type="ECO:0000313" key="2">
    <source>
        <dbReference type="EMBL" id="MBQ0960419.1"/>
    </source>
</evidence>
<protein>
    <recommendedName>
        <fullName evidence="4">Spore coat protein U domain-containing protein</fullName>
    </recommendedName>
</protein>
<evidence type="ECO:0000313" key="3">
    <source>
        <dbReference type="Proteomes" id="UP000678374"/>
    </source>
</evidence>
<keyword evidence="3" id="KW-1185">Reference proteome</keyword>
<name>A0A941BM41_9BURK</name>
<evidence type="ECO:0008006" key="4">
    <source>
        <dbReference type="Google" id="ProtNLM"/>
    </source>
</evidence>
<feature type="signal peptide" evidence="1">
    <location>
        <begin position="1"/>
        <end position="27"/>
    </location>
</feature>
<sequence length="242" mass="24792">MAWPARRRWRLPWALGLAGTASLGAQAACTGATLVASPALTRLGVPDGAVVGTVLWTGTLTVSATCSSAAGGVASLWTHAAMGGGPNDYFVNQPNLQLQALTSPTANVDNPAWCSVNGLTSNGYHVVRFGIAAAGSCLLTVTQPARIVVCATPAPNSGTLGNSVRTSVGGPYAGWGAAQLGGTSWLNPGTVRIRRTGSCTLTASSFTVNLPPTAQPTSSATRPPACRPVRWPRRSWTAATRR</sequence>
<gene>
    <name evidence="2" type="ORF">KAK06_15805</name>
</gene>
<keyword evidence="1" id="KW-0732">Signal</keyword>
<dbReference type="RefSeq" id="WP_210803092.1">
    <property type="nucleotide sequence ID" value="NZ_JAGQDE010000014.1"/>
</dbReference>
<dbReference type="EMBL" id="JAGQDE010000014">
    <property type="protein sequence ID" value="MBQ0960419.1"/>
    <property type="molecule type" value="Genomic_DNA"/>
</dbReference>
<dbReference type="AlphaFoldDB" id="A0A941BM41"/>
<feature type="chain" id="PRO_5038037231" description="Spore coat protein U domain-containing protein" evidence="1">
    <location>
        <begin position="28"/>
        <end position="242"/>
    </location>
</feature>
<comment type="caution">
    <text evidence="2">The sequence shown here is derived from an EMBL/GenBank/DDBJ whole genome shotgun (WGS) entry which is preliminary data.</text>
</comment>
<accession>A0A941BM41</accession>
<dbReference type="Proteomes" id="UP000678374">
    <property type="component" value="Unassembled WGS sequence"/>
</dbReference>
<evidence type="ECO:0000256" key="1">
    <source>
        <dbReference type="SAM" id="SignalP"/>
    </source>
</evidence>
<organism evidence="2 3">
    <name type="scientific">Ideonella aquatica</name>
    <dbReference type="NCBI Taxonomy" id="2824119"/>
    <lineage>
        <taxon>Bacteria</taxon>
        <taxon>Pseudomonadati</taxon>
        <taxon>Pseudomonadota</taxon>
        <taxon>Betaproteobacteria</taxon>
        <taxon>Burkholderiales</taxon>
        <taxon>Sphaerotilaceae</taxon>
        <taxon>Ideonella</taxon>
    </lineage>
</organism>